<evidence type="ECO:0000256" key="7">
    <source>
        <dbReference type="PROSITE-ProRule" id="PRU00110"/>
    </source>
</evidence>
<dbReference type="FunFam" id="1.20.120.160:FF:000001">
    <property type="entry name" value="Histidine-containing phosphotransfer protein 1"/>
    <property type="match status" value="1"/>
</dbReference>
<evidence type="ECO:0000256" key="3">
    <source>
        <dbReference type="ARBA" id="ARBA00022864"/>
    </source>
</evidence>
<comment type="caution">
    <text evidence="10">The sequence shown here is derived from an EMBL/GenBank/DDBJ whole genome shotgun (WGS) entry which is preliminary data.</text>
</comment>
<feature type="domain" description="HPt" evidence="9">
    <location>
        <begin position="38"/>
        <end position="133"/>
    </location>
</feature>
<keyword evidence="4 8" id="KW-0902">Two-component regulatory system</keyword>
<dbReference type="PROSITE" id="PS50894">
    <property type="entry name" value="HPT"/>
    <property type="match status" value="1"/>
</dbReference>
<dbReference type="Pfam" id="PF01627">
    <property type="entry name" value="Hpt"/>
    <property type="match status" value="1"/>
</dbReference>
<sequence>MDVSQLQCTYSDLYSSIFSEGIVNEQFTVMQQLGDENDPCFVYEMAALFFNSVPTQIDELSKNLKQQVVEYKNIDVHVHTLKGASATFGAQRMINVCIDFLKYCCANDLQGCLKCIQQLNQEFLELKIKVEALFKVEKQIVAAGGSVPIVACKNT</sequence>
<proteinExistence type="predicted"/>
<comment type="domain">
    <text evidence="8">Histidine-containing phosphotransfer domain (HPt) contains an active histidine that mediates the phosphotransfer.</text>
</comment>
<dbReference type="GO" id="GO:0000160">
    <property type="term" value="P:phosphorelay signal transduction system"/>
    <property type="evidence" value="ECO:0007669"/>
    <property type="project" value="UniProtKB-UniRule"/>
</dbReference>
<keyword evidence="1" id="KW-0963">Cytoplasm</keyword>
<evidence type="ECO:0000313" key="10">
    <source>
        <dbReference type="EMBL" id="KAJ4808517.1"/>
    </source>
</evidence>
<dbReference type="AlphaFoldDB" id="A0AAV8H1B6"/>
<dbReference type="GO" id="GO:0005634">
    <property type="term" value="C:nucleus"/>
    <property type="evidence" value="ECO:0007669"/>
    <property type="project" value="UniProtKB-SubCell"/>
</dbReference>
<feature type="modified residue" description="Phosphohistidine" evidence="7">
    <location>
        <position position="79"/>
    </location>
</feature>
<protein>
    <recommendedName>
        <fullName evidence="8">Histidine-containing phosphotransfer protein</fullName>
    </recommendedName>
</protein>
<evidence type="ECO:0000256" key="8">
    <source>
        <dbReference type="RuleBase" id="RU369004"/>
    </source>
</evidence>
<dbReference type="PANTHER" id="PTHR28242:SF52">
    <property type="entry name" value="PHOSPHORELAY INTERMEDIATE PROTEIN YPD1"/>
    <property type="match status" value="1"/>
</dbReference>
<reference evidence="10" key="1">
    <citation type="submission" date="2022-08" db="EMBL/GenBank/DDBJ databases">
        <authorList>
            <person name="Marques A."/>
        </authorList>
    </citation>
    <scope>NUCLEOTIDE SEQUENCE</scope>
    <source>
        <strain evidence="10">RhyPub2mFocal</strain>
        <tissue evidence="10">Leaves</tissue>
    </source>
</reference>
<keyword evidence="11" id="KW-1185">Reference proteome</keyword>
<evidence type="ECO:0000259" key="9">
    <source>
        <dbReference type="PROSITE" id="PS50894"/>
    </source>
</evidence>
<comment type="function">
    <text evidence="6">Functions as a two-component phosphorelay mediators between cytokinin sensor histidine kinases and response regulators (B-type ARRs). Plays an important role in propagating cytokinin signal transduction through the multistep His-to-Asp phosphorelay. Functions as a positive regulator of the cytokinin signaling pathway. May play a regulatory role in salt and drought tolerance during plant development.</text>
</comment>
<dbReference type="GO" id="GO:0080038">
    <property type="term" value="P:positive regulation of cytokinin-activated signaling pathway"/>
    <property type="evidence" value="ECO:0007669"/>
    <property type="project" value="UniProtKB-ARBA"/>
</dbReference>
<keyword evidence="5" id="KW-0539">Nucleus</keyword>
<dbReference type="GO" id="GO:0043424">
    <property type="term" value="F:protein histidine kinase binding"/>
    <property type="evidence" value="ECO:0007669"/>
    <property type="project" value="UniProtKB-UniRule"/>
</dbReference>
<dbReference type="EMBL" id="JAMFTS010000001">
    <property type="protein sequence ID" value="KAJ4808517.1"/>
    <property type="molecule type" value="Genomic_DNA"/>
</dbReference>
<dbReference type="CDD" id="cd00088">
    <property type="entry name" value="HPT"/>
    <property type="match status" value="1"/>
</dbReference>
<name>A0AAV8H1B6_9POAL</name>
<dbReference type="SUPFAM" id="SSF47226">
    <property type="entry name" value="Histidine-containing phosphotransfer domain, HPT domain"/>
    <property type="match status" value="1"/>
</dbReference>
<organism evidence="10 11">
    <name type="scientific">Rhynchospora pubera</name>
    <dbReference type="NCBI Taxonomy" id="906938"/>
    <lineage>
        <taxon>Eukaryota</taxon>
        <taxon>Viridiplantae</taxon>
        <taxon>Streptophyta</taxon>
        <taxon>Embryophyta</taxon>
        <taxon>Tracheophyta</taxon>
        <taxon>Spermatophyta</taxon>
        <taxon>Magnoliopsida</taxon>
        <taxon>Liliopsida</taxon>
        <taxon>Poales</taxon>
        <taxon>Cyperaceae</taxon>
        <taxon>Cyperoideae</taxon>
        <taxon>Rhynchosporeae</taxon>
        <taxon>Rhynchospora</taxon>
    </lineage>
</organism>
<keyword evidence="7" id="KW-0597">Phosphoprotein</keyword>
<evidence type="ECO:0000256" key="1">
    <source>
        <dbReference type="ARBA" id="ARBA00022490"/>
    </source>
</evidence>
<dbReference type="Gene3D" id="1.20.120.160">
    <property type="entry name" value="HPT domain"/>
    <property type="match status" value="1"/>
</dbReference>
<evidence type="ECO:0000256" key="4">
    <source>
        <dbReference type="ARBA" id="ARBA00023012"/>
    </source>
</evidence>
<comment type="subcellular location">
    <subcellularLocation>
        <location evidence="8">Cytoplasm</location>
        <location evidence="8">Cytosol</location>
    </subcellularLocation>
    <subcellularLocation>
        <location evidence="8">Nucleus</location>
    </subcellularLocation>
</comment>
<gene>
    <name evidence="10" type="ORF">LUZ62_021083</name>
</gene>
<dbReference type="GO" id="GO:0009736">
    <property type="term" value="P:cytokinin-activated signaling pathway"/>
    <property type="evidence" value="ECO:0007669"/>
    <property type="project" value="UniProtKB-KW"/>
</dbReference>
<dbReference type="InterPro" id="IPR008207">
    <property type="entry name" value="Sig_transdc_His_kin_Hpt_dom"/>
</dbReference>
<keyword evidence="3 8" id="KW-0932">Cytokinin signaling pathway</keyword>
<accession>A0AAV8H1B6</accession>
<dbReference type="GO" id="GO:0005829">
    <property type="term" value="C:cytosol"/>
    <property type="evidence" value="ECO:0007669"/>
    <property type="project" value="UniProtKB-SubCell"/>
</dbReference>
<evidence type="ECO:0000256" key="6">
    <source>
        <dbReference type="ARBA" id="ARBA00057097"/>
    </source>
</evidence>
<dbReference type="InterPro" id="IPR045871">
    <property type="entry name" value="AHP1-5/YPD1"/>
</dbReference>
<dbReference type="PANTHER" id="PTHR28242">
    <property type="entry name" value="PHOSPHORELAY INTERMEDIATE PROTEIN YPD1"/>
    <property type="match status" value="1"/>
</dbReference>
<dbReference type="GO" id="GO:0009927">
    <property type="term" value="F:histidine phosphotransfer kinase activity"/>
    <property type="evidence" value="ECO:0007669"/>
    <property type="project" value="UniProtKB-UniRule"/>
</dbReference>
<keyword evidence="2" id="KW-0716">Sensory transduction</keyword>
<evidence type="ECO:0000256" key="5">
    <source>
        <dbReference type="ARBA" id="ARBA00023242"/>
    </source>
</evidence>
<evidence type="ECO:0000256" key="2">
    <source>
        <dbReference type="ARBA" id="ARBA00022606"/>
    </source>
</evidence>
<dbReference type="Proteomes" id="UP001140206">
    <property type="component" value="Chromosome 1"/>
</dbReference>
<evidence type="ECO:0000313" key="11">
    <source>
        <dbReference type="Proteomes" id="UP001140206"/>
    </source>
</evidence>
<dbReference type="InterPro" id="IPR036641">
    <property type="entry name" value="HPT_dom_sf"/>
</dbReference>